<accession>A0A848EGH7</accession>
<protein>
    <submittedName>
        <fullName evidence="2">Uncharacterized protein</fullName>
    </submittedName>
</protein>
<dbReference type="Proteomes" id="UP000548582">
    <property type="component" value="Unassembled WGS sequence"/>
</dbReference>
<dbReference type="RefSeq" id="WP_170054775.1">
    <property type="nucleotide sequence ID" value="NZ_JABBKX010000005.1"/>
</dbReference>
<evidence type="ECO:0000313" key="3">
    <source>
        <dbReference type="Proteomes" id="UP000548582"/>
    </source>
</evidence>
<dbReference type="AlphaFoldDB" id="A0A848EGH7"/>
<comment type="caution">
    <text evidence="2">The sequence shown here is derived from an EMBL/GenBank/DDBJ whole genome shotgun (WGS) entry which is preliminary data.</text>
</comment>
<gene>
    <name evidence="2" type="ORF">GWK16_14900</name>
</gene>
<sequence>MLAFLIWGLRLASVVLAISGGASLWHSAPPSLPAFQAALRLSSECRLHAMTRNVQSPDWIRRQHQLLAQCPPPPRLAWDADLRLRGILLVIAATNFLLIAELISFIARRQRLDDLLLHVHRPQD</sequence>
<proteinExistence type="predicted"/>
<name>A0A848EGH7_9PROT</name>
<keyword evidence="1" id="KW-1133">Transmembrane helix</keyword>
<reference evidence="2 3" key="1">
    <citation type="submission" date="2020-03" db="EMBL/GenBank/DDBJ databases">
        <authorList>
            <person name="Sun Q."/>
        </authorList>
    </citation>
    <scope>NUCLEOTIDE SEQUENCE [LARGE SCALE GENOMIC DNA]</scope>
    <source>
        <strain evidence="2 3">JC162</strain>
    </source>
</reference>
<evidence type="ECO:0000256" key="1">
    <source>
        <dbReference type="SAM" id="Phobius"/>
    </source>
</evidence>
<keyword evidence="3" id="KW-1185">Reference proteome</keyword>
<organism evidence="2 3">
    <name type="scientific">Neoroseomonas marina</name>
    <dbReference type="NCBI Taxonomy" id="1232220"/>
    <lineage>
        <taxon>Bacteria</taxon>
        <taxon>Pseudomonadati</taxon>
        <taxon>Pseudomonadota</taxon>
        <taxon>Alphaproteobacteria</taxon>
        <taxon>Acetobacterales</taxon>
        <taxon>Acetobacteraceae</taxon>
        <taxon>Neoroseomonas</taxon>
    </lineage>
</organism>
<keyword evidence="1" id="KW-0812">Transmembrane</keyword>
<evidence type="ECO:0000313" key="2">
    <source>
        <dbReference type="EMBL" id="NMJ42533.1"/>
    </source>
</evidence>
<feature type="transmembrane region" description="Helical" evidence="1">
    <location>
        <begin position="86"/>
        <end position="107"/>
    </location>
</feature>
<dbReference type="EMBL" id="JABBKX010000005">
    <property type="protein sequence ID" value="NMJ42533.1"/>
    <property type="molecule type" value="Genomic_DNA"/>
</dbReference>
<keyword evidence="1" id="KW-0472">Membrane</keyword>